<dbReference type="GO" id="GO:0032993">
    <property type="term" value="C:protein-DNA complex"/>
    <property type="evidence" value="ECO:0007669"/>
    <property type="project" value="TreeGrafter"/>
</dbReference>
<dbReference type="InterPro" id="IPR001867">
    <property type="entry name" value="OmpR/PhoB-type_DNA-bd"/>
</dbReference>
<reference evidence="12 13" key="1">
    <citation type="submission" date="2014-02" db="EMBL/GenBank/DDBJ databases">
        <authorList>
            <person name="Manrique M."/>
        </authorList>
    </citation>
    <scope>NUCLEOTIDE SEQUENCE [LARGE SCALE GENOMIC DNA]</scope>
    <source>
        <strain evidence="12 13">LMG17956</strain>
    </source>
</reference>
<dbReference type="Pfam" id="PF00072">
    <property type="entry name" value="Response_reg"/>
    <property type="match status" value="1"/>
</dbReference>
<dbReference type="InterPro" id="IPR001789">
    <property type="entry name" value="Sig_transdc_resp-reg_receiver"/>
</dbReference>
<sequence>MKILVAEDEIQMNRVLTTALTHEGYDVDSVYDGQAAIDMATENAYDVMVMDIMMPVKSGIEAVQEIRQTGNQSHIIMLTAMAEVDDRVTGLDAGADDYLTKPFSLKELLARLRSMSRRVDTNFTSNILTVGTVTLNVGEQELVSQNTIRLAGKESKMLEFFMLNVGKKLSTDQIFNHVWANDKDDPEIDNGYVFIYVSYLRQKLKSIGANVVIEGEEMGDYELKEL</sequence>
<comment type="function">
    <text evidence="6">Member of the two-component regulatory system DltS/DltR. Regulates the expression of the dlt operon.</text>
</comment>
<dbReference type="PROSITE" id="PS51755">
    <property type="entry name" value="OMPR_PHOB"/>
    <property type="match status" value="1"/>
</dbReference>
<dbReference type="SMART" id="SM00862">
    <property type="entry name" value="Trans_reg_C"/>
    <property type="match status" value="1"/>
</dbReference>
<evidence type="ECO:0000256" key="2">
    <source>
        <dbReference type="ARBA" id="ARBA00023012"/>
    </source>
</evidence>
<keyword evidence="2" id="KW-0902">Two-component regulatory system</keyword>
<dbReference type="InterPro" id="IPR011006">
    <property type="entry name" value="CheY-like_superfamily"/>
</dbReference>
<feature type="domain" description="Response regulatory" evidence="10">
    <location>
        <begin position="2"/>
        <end position="116"/>
    </location>
</feature>
<dbReference type="Gene3D" id="6.10.250.690">
    <property type="match status" value="1"/>
</dbReference>
<dbReference type="GO" id="GO:0000976">
    <property type="term" value="F:transcription cis-regulatory region binding"/>
    <property type="evidence" value="ECO:0007669"/>
    <property type="project" value="TreeGrafter"/>
</dbReference>
<dbReference type="PANTHER" id="PTHR48111:SF22">
    <property type="entry name" value="REGULATOR OF RPOS"/>
    <property type="match status" value="1"/>
</dbReference>
<evidence type="ECO:0000256" key="8">
    <source>
        <dbReference type="PROSITE-ProRule" id="PRU00169"/>
    </source>
</evidence>
<evidence type="ECO:0000313" key="13">
    <source>
        <dbReference type="Proteomes" id="UP000027584"/>
    </source>
</evidence>
<comment type="caution">
    <text evidence="12">The sequence shown here is derived from an EMBL/GenBank/DDBJ whole genome shotgun (WGS) entry which is preliminary data.</text>
</comment>
<keyword evidence="4 9" id="KW-0238">DNA-binding</keyword>
<dbReference type="Proteomes" id="UP000027584">
    <property type="component" value="Unassembled WGS sequence"/>
</dbReference>
<dbReference type="InterPro" id="IPR036388">
    <property type="entry name" value="WH-like_DNA-bd_sf"/>
</dbReference>
<evidence type="ECO:0000256" key="1">
    <source>
        <dbReference type="ARBA" id="ARBA00022553"/>
    </source>
</evidence>
<evidence type="ECO:0000256" key="4">
    <source>
        <dbReference type="ARBA" id="ARBA00023125"/>
    </source>
</evidence>
<evidence type="ECO:0000256" key="3">
    <source>
        <dbReference type="ARBA" id="ARBA00023015"/>
    </source>
</evidence>
<dbReference type="GO" id="GO:0005829">
    <property type="term" value="C:cytosol"/>
    <property type="evidence" value="ECO:0007669"/>
    <property type="project" value="TreeGrafter"/>
</dbReference>
<dbReference type="SUPFAM" id="SSF52172">
    <property type="entry name" value="CheY-like"/>
    <property type="match status" value="1"/>
</dbReference>
<dbReference type="PANTHER" id="PTHR48111">
    <property type="entry name" value="REGULATOR OF RPOS"/>
    <property type="match status" value="1"/>
</dbReference>
<evidence type="ECO:0000259" key="10">
    <source>
        <dbReference type="PROSITE" id="PS50110"/>
    </source>
</evidence>
<evidence type="ECO:0000256" key="9">
    <source>
        <dbReference type="PROSITE-ProRule" id="PRU01091"/>
    </source>
</evidence>
<keyword evidence="1 8" id="KW-0597">Phosphoprotein</keyword>
<dbReference type="Gene3D" id="1.10.10.10">
    <property type="entry name" value="Winged helix-like DNA-binding domain superfamily/Winged helix DNA-binding domain"/>
    <property type="match status" value="1"/>
</dbReference>
<organism evidence="12 13">
    <name type="scientific">Streptococcus gallolyticus</name>
    <dbReference type="NCBI Taxonomy" id="315405"/>
    <lineage>
        <taxon>Bacteria</taxon>
        <taxon>Bacillati</taxon>
        <taxon>Bacillota</taxon>
        <taxon>Bacilli</taxon>
        <taxon>Lactobacillales</taxon>
        <taxon>Streptococcaceae</taxon>
        <taxon>Streptococcus</taxon>
    </lineage>
</organism>
<feature type="DNA-binding region" description="OmpR/PhoB-type" evidence="9">
    <location>
        <begin position="125"/>
        <end position="225"/>
    </location>
</feature>
<evidence type="ECO:0000259" key="11">
    <source>
        <dbReference type="PROSITE" id="PS51755"/>
    </source>
</evidence>
<dbReference type="CDD" id="cd00383">
    <property type="entry name" value="trans_reg_C"/>
    <property type="match status" value="1"/>
</dbReference>
<dbReference type="GO" id="GO:0006355">
    <property type="term" value="P:regulation of DNA-templated transcription"/>
    <property type="evidence" value="ECO:0007669"/>
    <property type="project" value="InterPro"/>
</dbReference>
<dbReference type="AlphaFoldDB" id="A0A060RLF0"/>
<evidence type="ECO:0000256" key="7">
    <source>
        <dbReference type="ARBA" id="ARBA00071115"/>
    </source>
</evidence>
<evidence type="ECO:0000256" key="6">
    <source>
        <dbReference type="ARBA" id="ARBA00055621"/>
    </source>
</evidence>
<dbReference type="FunFam" id="3.40.50.2300:FF:000001">
    <property type="entry name" value="DNA-binding response regulator PhoB"/>
    <property type="match status" value="1"/>
</dbReference>
<reference evidence="12 13" key="2">
    <citation type="submission" date="2014-05" db="EMBL/GenBank/DDBJ databases">
        <title>Genome sequence of Streptococcus gallolyticus.</title>
        <authorList>
            <person name="Del Campo R."/>
        </authorList>
    </citation>
    <scope>NUCLEOTIDE SEQUENCE [LARGE SCALE GENOMIC DNA]</scope>
    <source>
        <strain evidence="12 13">LMG17956</strain>
    </source>
</reference>
<dbReference type="Pfam" id="PF00486">
    <property type="entry name" value="Trans_reg_C"/>
    <property type="match status" value="1"/>
</dbReference>
<feature type="domain" description="OmpR/PhoB-type" evidence="11">
    <location>
        <begin position="125"/>
        <end position="225"/>
    </location>
</feature>
<dbReference type="InterPro" id="IPR039420">
    <property type="entry name" value="WalR-like"/>
</dbReference>
<dbReference type="EMBL" id="CCBC010000204">
    <property type="protein sequence ID" value="CDO18763.1"/>
    <property type="molecule type" value="Genomic_DNA"/>
</dbReference>
<accession>A0A060RLF0</accession>
<name>A0A060RLF0_9STRE</name>
<dbReference type="SMART" id="SM00448">
    <property type="entry name" value="REC"/>
    <property type="match status" value="1"/>
</dbReference>
<dbReference type="Gene3D" id="3.40.50.2300">
    <property type="match status" value="1"/>
</dbReference>
<keyword evidence="5" id="KW-0804">Transcription</keyword>
<protein>
    <recommendedName>
        <fullName evidence="7">Transcriptional regulatory protein DltR</fullName>
    </recommendedName>
</protein>
<evidence type="ECO:0000313" key="12">
    <source>
        <dbReference type="EMBL" id="CDO18763.1"/>
    </source>
</evidence>
<evidence type="ECO:0000256" key="5">
    <source>
        <dbReference type="ARBA" id="ARBA00023163"/>
    </source>
</evidence>
<dbReference type="PROSITE" id="PS50110">
    <property type="entry name" value="RESPONSE_REGULATORY"/>
    <property type="match status" value="1"/>
</dbReference>
<keyword evidence="3" id="KW-0805">Transcription regulation</keyword>
<gene>
    <name evidence="12" type="ORF">BN963_SGAL_01970</name>
</gene>
<dbReference type="GO" id="GO:0000156">
    <property type="term" value="F:phosphorelay response regulator activity"/>
    <property type="evidence" value="ECO:0007669"/>
    <property type="project" value="TreeGrafter"/>
</dbReference>
<proteinExistence type="predicted"/>
<feature type="modified residue" description="4-aspartylphosphate" evidence="8">
    <location>
        <position position="51"/>
    </location>
</feature>